<dbReference type="OrthoDB" id="3635700at2"/>
<dbReference type="InterPro" id="IPR002645">
    <property type="entry name" value="STAS_dom"/>
</dbReference>
<keyword evidence="3" id="KW-1185">Reference proteome</keyword>
<sequence length="117" mass="12485">MTDLSALLLTVTTAHPRRGTARVTVTGDLDMTTRPRLDAKLDEIVAELPERLELDLLGVGFCGVTGVAALGRLRAKCADAGIDLVLKPSRIVRRALDLAAVGPLFQVVNDEPELAAR</sequence>
<feature type="domain" description="STAS" evidence="1">
    <location>
        <begin position="10"/>
        <end position="86"/>
    </location>
</feature>
<name>A0A1K1SH18_9PSEU</name>
<accession>A0A1K1SH18</accession>
<dbReference type="PROSITE" id="PS50801">
    <property type="entry name" value="STAS"/>
    <property type="match status" value="1"/>
</dbReference>
<proteinExistence type="predicted"/>
<gene>
    <name evidence="2" type="ORF">SAMN04489730_5695</name>
</gene>
<dbReference type="InterPro" id="IPR058548">
    <property type="entry name" value="MlaB-like_STAS"/>
</dbReference>
<dbReference type="Gene3D" id="3.30.750.24">
    <property type="entry name" value="STAS domain"/>
    <property type="match status" value="1"/>
</dbReference>
<evidence type="ECO:0000259" key="1">
    <source>
        <dbReference type="PROSITE" id="PS50801"/>
    </source>
</evidence>
<dbReference type="AlphaFoldDB" id="A0A1K1SH18"/>
<dbReference type="RefSeq" id="WP_072479140.1">
    <property type="nucleotide sequence ID" value="NZ_FPJG01000006.1"/>
</dbReference>
<dbReference type="EMBL" id="FPJG01000006">
    <property type="protein sequence ID" value="SFW83688.1"/>
    <property type="molecule type" value="Genomic_DNA"/>
</dbReference>
<dbReference type="Pfam" id="PF13466">
    <property type="entry name" value="STAS_2"/>
    <property type="match status" value="1"/>
</dbReference>
<evidence type="ECO:0000313" key="3">
    <source>
        <dbReference type="Proteomes" id="UP000182740"/>
    </source>
</evidence>
<reference evidence="3" key="1">
    <citation type="submission" date="2016-11" db="EMBL/GenBank/DDBJ databases">
        <authorList>
            <person name="Varghese N."/>
            <person name="Submissions S."/>
        </authorList>
    </citation>
    <scope>NUCLEOTIDE SEQUENCE [LARGE SCALE GENOMIC DNA]</scope>
    <source>
        <strain evidence="3">DSM 44671</strain>
    </source>
</reference>
<organism evidence="2 3">
    <name type="scientific">Amycolatopsis australiensis</name>
    <dbReference type="NCBI Taxonomy" id="546364"/>
    <lineage>
        <taxon>Bacteria</taxon>
        <taxon>Bacillati</taxon>
        <taxon>Actinomycetota</taxon>
        <taxon>Actinomycetes</taxon>
        <taxon>Pseudonocardiales</taxon>
        <taxon>Pseudonocardiaceae</taxon>
        <taxon>Amycolatopsis</taxon>
    </lineage>
</organism>
<dbReference type="InterPro" id="IPR036513">
    <property type="entry name" value="STAS_dom_sf"/>
</dbReference>
<dbReference type="CDD" id="cd07043">
    <property type="entry name" value="STAS_anti-anti-sigma_factors"/>
    <property type="match status" value="1"/>
</dbReference>
<dbReference type="Proteomes" id="UP000182740">
    <property type="component" value="Unassembled WGS sequence"/>
</dbReference>
<dbReference type="SUPFAM" id="SSF52091">
    <property type="entry name" value="SpoIIaa-like"/>
    <property type="match status" value="1"/>
</dbReference>
<protein>
    <submittedName>
        <fullName evidence="2">Anti-anti-sigma factor</fullName>
    </submittedName>
</protein>
<dbReference type="STRING" id="546364.SAMN04489730_5695"/>
<evidence type="ECO:0000313" key="2">
    <source>
        <dbReference type="EMBL" id="SFW83688.1"/>
    </source>
</evidence>